<name>A0ACC0WR63_9STRA</name>
<protein>
    <submittedName>
        <fullName evidence="1">Uncharacterized protein</fullName>
    </submittedName>
</protein>
<comment type="caution">
    <text evidence="1">The sequence shown here is derived from an EMBL/GenBank/DDBJ whole genome shotgun (WGS) entry which is preliminary data.</text>
</comment>
<keyword evidence="2" id="KW-1185">Reference proteome</keyword>
<evidence type="ECO:0000313" key="2">
    <source>
        <dbReference type="Proteomes" id="UP001163321"/>
    </source>
</evidence>
<proteinExistence type="predicted"/>
<gene>
    <name evidence="1" type="ORF">PsorP6_015527</name>
</gene>
<dbReference type="Proteomes" id="UP001163321">
    <property type="component" value="Chromosome 10"/>
</dbReference>
<reference evidence="1 2" key="1">
    <citation type="journal article" date="2022" name="bioRxiv">
        <title>The genome of the oomycete Peronosclerospora sorghi, a cosmopolitan pathogen of maize and sorghum, is inflated with dispersed pseudogenes.</title>
        <authorList>
            <person name="Fletcher K."/>
            <person name="Martin F."/>
            <person name="Isakeit T."/>
            <person name="Cavanaugh K."/>
            <person name="Magill C."/>
            <person name="Michelmore R."/>
        </authorList>
    </citation>
    <scope>NUCLEOTIDE SEQUENCE [LARGE SCALE GENOMIC DNA]</scope>
    <source>
        <strain evidence="1">P6</strain>
    </source>
</reference>
<sequence length="688" mass="77309">MSEGRLQHLLQPIRDLSKNWNIDLATELEEYMEKLENLSIAFEHNDEIVGDKQSSGLMNFAEAALLIQGTSVIYSRKVEYLHALVYQTLAQLSNQQETRQPRRENEETEGNEHPVDREDGLGVFHDPLPLYDELNEAKASHIRLKTVNQATDELEHGSKRGSTELFRSKSNIQASIALMGSLVPDERDHGETFKLLSCNLHASGVLLLDEASKKYLGVQATGPEHVFGETPGLLGGTDVATDNELPATTLDFNAMDVNTDEHEDEHEDEHGVDDCMDAEYDAEERQDEEPRNDENETQAVPDNHGGEGLARPVTYSMTTDEKDPWTPLDAYDASTSVVRPFKKGRSYPRVPAYKRKKASAIALSNKESVVGMEEEEQDGLSDPAFHDRFFRRHHGPQWASWVWSETKDENPLEKTCKRAFCRAPLLTKSCDELWQREAKWRALMRRWEAHEQASAQAVLLREQAMEEEEAHGNDPIETLCVSSATTARLDVAFQSDRNDHDEETGEDVAFENDLSDGDWEAGPDVHVPVDVSALTPAEAETATRGSASLSYEEICRQHLVSFMSGAEKYVRETDLSKQVTEWQDKLTPLLKQQDARPPFDIHAYGREILGRLKEARRPSSKKRARVDPAPDEDTSVPFQALVEGKSPCEVSRVFLASLQLANSGNVSLVHAQSAAEYAHVPFQMHLQE</sequence>
<dbReference type="EMBL" id="CM047589">
    <property type="protein sequence ID" value="KAI9920563.1"/>
    <property type="molecule type" value="Genomic_DNA"/>
</dbReference>
<accession>A0ACC0WR63</accession>
<organism evidence="1 2">
    <name type="scientific">Peronosclerospora sorghi</name>
    <dbReference type="NCBI Taxonomy" id="230839"/>
    <lineage>
        <taxon>Eukaryota</taxon>
        <taxon>Sar</taxon>
        <taxon>Stramenopiles</taxon>
        <taxon>Oomycota</taxon>
        <taxon>Peronosporomycetes</taxon>
        <taxon>Peronosporales</taxon>
        <taxon>Peronosporaceae</taxon>
        <taxon>Peronosclerospora</taxon>
    </lineage>
</organism>
<evidence type="ECO:0000313" key="1">
    <source>
        <dbReference type="EMBL" id="KAI9920563.1"/>
    </source>
</evidence>